<evidence type="ECO:0000313" key="3">
    <source>
        <dbReference type="Proteomes" id="UP000677054"/>
    </source>
</evidence>
<sequence length="143" mass="15671">MSVTKKLKLTEANIETNLTQNADFRHAEFPDPPKKHRGKSGDRWTRLGLGGGMDGVVLVASLLLLPFAVGETAKEAVTCSEDTDCKDFSEKSVCIRDENDRCHCASAQAAGDTKIGVRKCGFDVYVRHESSPYVKLAEIWLIG</sequence>
<protein>
    <submittedName>
        <fullName evidence="2">Uncharacterized protein</fullName>
    </submittedName>
</protein>
<name>A0A7R9A9C4_9CRUS</name>
<gene>
    <name evidence="2" type="ORF">DSTB1V02_LOCUS9625</name>
</gene>
<keyword evidence="1" id="KW-1133">Transmembrane helix</keyword>
<accession>A0A7R9A9C4</accession>
<dbReference type="Proteomes" id="UP000677054">
    <property type="component" value="Unassembled WGS sequence"/>
</dbReference>
<organism evidence="2">
    <name type="scientific">Darwinula stevensoni</name>
    <dbReference type="NCBI Taxonomy" id="69355"/>
    <lineage>
        <taxon>Eukaryota</taxon>
        <taxon>Metazoa</taxon>
        <taxon>Ecdysozoa</taxon>
        <taxon>Arthropoda</taxon>
        <taxon>Crustacea</taxon>
        <taxon>Oligostraca</taxon>
        <taxon>Ostracoda</taxon>
        <taxon>Podocopa</taxon>
        <taxon>Podocopida</taxon>
        <taxon>Darwinulocopina</taxon>
        <taxon>Darwinuloidea</taxon>
        <taxon>Darwinulidae</taxon>
        <taxon>Darwinula</taxon>
    </lineage>
</organism>
<evidence type="ECO:0000256" key="1">
    <source>
        <dbReference type="SAM" id="Phobius"/>
    </source>
</evidence>
<dbReference type="EMBL" id="CAJPEV010002510">
    <property type="protein sequence ID" value="CAG0897157.1"/>
    <property type="molecule type" value="Genomic_DNA"/>
</dbReference>
<keyword evidence="1" id="KW-0472">Membrane</keyword>
<keyword evidence="3" id="KW-1185">Reference proteome</keyword>
<reference evidence="2" key="1">
    <citation type="submission" date="2020-11" db="EMBL/GenBank/DDBJ databases">
        <authorList>
            <person name="Tran Van P."/>
        </authorList>
    </citation>
    <scope>NUCLEOTIDE SEQUENCE</scope>
</reference>
<proteinExistence type="predicted"/>
<keyword evidence="1" id="KW-0812">Transmembrane</keyword>
<feature type="transmembrane region" description="Helical" evidence="1">
    <location>
        <begin position="47"/>
        <end position="69"/>
    </location>
</feature>
<dbReference type="EMBL" id="LR902027">
    <property type="protein sequence ID" value="CAD7249838.1"/>
    <property type="molecule type" value="Genomic_DNA"/>
</dbReference>
<dbReference type="AlphaFoldDB" id="A0A7R9A9C4"/>
<evidence type="ECO:0000313" key="2">
    <source>
        <dbReference type="EMBL" id="CAD7249838.1"/>
    </source>
</evidence>